<keyword evidence="5" id="KW-0472">Membrane</keyword>
<feature type="compositionally biased region" description="Basic and acidic residues" evidence="4">
    <location>
        <begin position="319"/>
        <end position="331"/>
    </location>
</feature>
<keyword evidence="2" id="KW-0963">Cytoplasm</keyword>
<feature type="domain" description="MIF4G" evidence="6">
    <location>
        <begin position="680"/>
        <end position="901"/>
    </location>
</feature>
<evidence type="ECO:0000256" key="5">
    <source>
        <dbReference type="SAM" id="Phobius"/>
    </source>
</evidence>
<dbReference type="GO" id="GO:0000184">
    <property type="term" value="P:nuclear-transcribed mRNA catabolic process, nonsense-mediated decay"/>
    <property type="evidence" value="ECO:0007669"/>
    <property type="project" value="InterPro"/>
</dbReference>
<organism evidence="7">
    <name type="scientific">Trichuris suis</name>
    <name type="common">pig whipworm</name>
    <dbReference type="NCBI Taxonomy" id="68888"/>
    <lineage>
        <taxon>Eukaryota</taxon>
        <taxon>Metazoa</taxon>
        <taxon>Ecdysozoa</taxon>
        <taxon>Nematoda</taxon>
        <taxon>Enoplea</taxon>
        <taxon>Dorylaimia</taxon>
        <taxon>Trichinellida</taxon>
        <taxon>Trichuridae</taxon>
        <taxon>Trichuris</taxon>
    </lineage>
</organism>
<feature type="transmembrane region" description="Helical" evidence="5">
    <location>
        <begin position="1317"/>
        <end position="1336"/>
    </location>
</feature>
<name>A0A085N8L7_9BILA</name>
<dbReference type="PANTHER" id="PTHR12839:SF7">
    <property type="entry name" value="REGULATOR OF NONSENSE TRANSCRIPTS 2"/>
    <property type="match status" value="1"/>
</dbReference>
<dbReference type="Pfam" id="PF04050">
    <property type="entry name" value="Upf2"/>
    <property type="match status" value="1"/>
</dbReference>
<evidence type="ECO:0000256" key="4">
    <source>
        <dbReference type="SAM" id="MobiDB-lite"/>
    </source>
</evidence>
<feature type="region of interest" description="Disordered" evidence="4">
    <location>
        <begin position="986"/>
        <end position="1005"/>
    </location>
</feature>
<feature type="region of interest" description="Disordered" evidence="4">
    <location>
        <begin position="319"/>
        <end position="355"/>
    </location>
</feature>
<dbReference type="GO" id="GO:0005737">
    <property type="term" value="C:cytoplasm"/>
    <property type="evidence" value="ECO:0007669"/>
    <property type="project" value="UniProtKB-SubCell"/>
</dbReference>
<keyword evidence="5" id="KW-1133">Transmembrane helix</keyword>
<feature type="compositionally biased region" description="Polar residues" evidence="4">
    <location>
        <begin position="340"/>
        <end position="354"/>
    </location>
</feature>
<dbReference type="EMBL" id="KL367532">
    <property type="protein sequence ID" value="KFD65813.1"/>
    <property type="molecule type" value="Genomic_DNA"/>
</dbReference>
<proteinExistence type="predicted"/>
<keyword evidence="5" id="KW-0812">Transmembrane</keyword>
<accession>A0A085N8L7</accession>
<feature type="compositionally biased region" description="Polar residues" evidence="4">
    <location>
        <begin position="993"/>
        <end position="1005"/>
    </location>
</feature>
<dbReference type="SUPFAM" id="SSF48371">
    <property type="entry name" value="ARM repeat"/>
    <property type="match status" value="3"/>
</dbReference>
<evidence type="ECO:0000259" key="6">
    <source>
        <dbReference type="SMART" id="SM00543"/>
    </source>
</evidence>
<evidence type="ECO:0000313" key="7">
    <source>
        <dbReference type="EMBL" id="KFD65813.1"/>
    </source>
</evidence>
<feature type="compositionally biased region" description="Acidic residues" evidence="4">
    <location>
        <begin position="441"/>
        <end position="456"/>
    </location>
</feature>
<keyword evidence="3" id="KW-0175">Coiled coil</keyword>
<dbReference type="PANTHER" id="PTHR12839">
    <property type="entry name" value="NONSENSE-MEDIATED MRNA DECAY PROTEIN 2 UP-FRAMESHIFT SUPPRESSOR 2"/>
    <property type="match status" value="1"/>
</dbReference>
<feature type="compositionally biased region" description="Basic and acidic residues" evidence="4">
    <location>
        <begin position="413"/>
        <end position="423"/>
    </location>
</feature>
<feature type="region of interest" description="Disordered" evidence="4">
    <location>
        <begin position="413"/>
        <end position="456"/>
    </location>
</feature>
<sequence>MSGNDRLPVFWGNMIDVNRANIEPTEADVTAYFEGLCSRLRAKVVARERNLNAVADRPDENTLRTLDSSLKKNTAFVRRLRTFTENQLEAIAKDFLSLNLSRYVAEMVTSLCDAKLKVQDMSAAIELCSMAHQRYADFDVLMLEYFKKVFSILPDNKITNVSKFGMDLYFMSELLLVGILTEKDALPVLQDALTIITRNDKEKLNLLPTLINFCKQSGYELLGLIPTRYKDHASKYELPRLVSAESQEKLQARIVDFYNHLVKHVARYRIEMRKAEQKVSQQLENRGEAHPQSTQRLEELKSEFGKLYRIAKDLAELLDKTPPDIKDEKSEQAAAAASNEHGSQGPSVDQSSRSLWEDEETRMFYESYPNLEEMLPPILFIKDRGRKQSSSHEKEMEAMRALEKEISEQCAQERNEQEGEKTIAMETATEEVDEKSLSVEACEEDGNLEDQPENEEEVDYERSANVTLHQEVESFLIKLPNLINRDLIDQAAIDFATNMNSKANRRRLLKALFEVHRTRLDLLPFYGRLIAILSPVMNEIGTEMSRLLMGEFRHHIRKKDQVSIESKIKVVRYIGELVKFRIFPAVDAAYCLRLLLIDLRHHHIDMVCNLLECCGYFLLHQPETHQKVTYLLEVLKRRIKSMVHIEPRHQLMIHNAYYACYPPEVSEISGVERVQLTPMQKYIRHLFDELNEETFDGIQVQFEKLNWNDENIRKYVINCMSRPWDHPCESSALLGCLIAGLMLNHPSIGYQVIEKRQVACCQVFNSAFFKVADNVLEEIRLDMEMAAERINQHRRRACIQLLGQLYNYRVVETSVILNTLYMLITFGIGPDPMAPEFVHPHECAFRAILVCDLLDLCGNFFFRGMSRRRLDYFLGFFQRFWLSLPMLGEVDEEALVTGKISAAEVIFARQLKHKIEETVRKIRPEFSFHKTYDEADAEVNGWLHKYRARCQASLQQWFPVDVSSDNGDSVLADDFAFAEKLSMDHVGSEEHQQTASGDEQEDTSSMLTPKTTLISMSNSDLTELTKSEDDQSNGALTESEAALFSRELDRVINDMVLQRISEQSKAPPIAFYPPNVDTLDGLQSDGLDDSKSEDSSNTQTVKFVLMAKGKQSKPLLKTLEVPFDCDIALNLKNRTAEDMREKERMKQLTLNMTQRLDDEETAGCDCNAQNCSGISKSMVFPEPRKTVCSQQQIRMTYHRTPSGSRDLYASRCRTMSECSNNDEPKYPADKMSQGTQITLCTTVFTEAAAVTSCRKATVQTVVRLTSVINVNNFESIQLVHPPESFLNRRRGPNCIGSEDEAIKQNGDLRSSFSATPAPLQSVILLFLLTLCFYYLFSRIRRSGIKD</sequence>
<dbReference type="Proteomes" id="UP000030758">
    <property type="component" value="Unassembled WGS sequence"/>
</dbReference>
<dbReference type="InterPro" id="IPR007193">
    <property type="entry name" value="Upf2/Nmd2_C"/>
</dbReference>
<protein>
    <recommendedName>
        <fullName evidence="6">MIF4G domain-containing protein</fullName>
    </recommendedName>
</protein>
<dbReference type="Pfam" id="PF02854">
    <property type="entry name" value="MIF4G"/>
    <property type="match status" value="2"/>
</dbReference>
<dbReference type="Gene3D" id="1.25.40.180">
    <property type="match status" value="3"/>
</dbReference>
<evidence type="ECO:0000256" key="1">
    <source>
        <dbReference type="ARBA" id="ARBA00004496"/>
    </source>
</evidence>
<gene>
    <name evidence="7" type="ORF">M514_04704</name>
</gene>
<dbReference type="InterPro" id="IPR003890">
    <property type="entry name" value="MIF4G-like_typ-3"/>
</dbReference>
<reference evidence="7" key="1">
    <citation type="journal article" date="2014" name="Nat. Genet.">
        <title>Genome and transcriptome of the porcine whipworm Trichuris suis.</title>
        <authorList>
            <person name="Jex A.R."/>
            <person name="Nejsum P."/>
            <person name="Schwarz E.M."/>
            <person name="Hu L."/>
            <person name="Young N.D."/>
            <person name="Hall R.S."/>
            <person name="Korhonen P.K."/>
            <person name="Liao S."/>
            <person name="Thamsborg S."/>
            <person name="Xia J."/>
            <person name="Xu P."/>
            <person name="Wang S."/>
            <person name="Scheerlinck J.P."/>
            <person name="Hofmann A."/>
            <person name="Sternberg P.W."/>
            <person name="Wang J."/>
            <person name="Gasser R.B."/>
        </authorList>
    </citation>
    <scope>NUCLEOTIDE SEQUENCE [LARGE SCALE GENOMIC DNA]</scope>
    <source>
        <strain evidence="7">DCEP-RM93F</strain>
    </source>
</reference>
<feature type="domain" description="MIF4G" evidence="6">
    <location>
        <begin position="473"/>
        <end position="663"/>
    </location>
</feature>
<feature type="coiled-coil region" evidence="3">
    <location>
        <begin position="258"/>
        <end position="285"/>
    </location>
</feature>
<comment type="subcellular location">
    <subcellularLocation>
        <location evidence="1">Cytoplasm</location>
    </subcellularLocation>
</comment>
<dbReference type="InterPro" id="IPR016024">
    <property type="entry name" value="ARM-type_fold"/>
</dbReference>
<dbReference type="GO" id="GO:0035145">
    <property type="term" value="C:exon-exon junction complex"/>
    <property type="evidence" value="ECO:0007669"/>
    <property type="project" value="TreeGrafter"/>
</dbReference>
<evidence type="ECO:0000256" key="3">
    <source>
        <dbReference type="SAM" id="Coils"/>
    </source>
</evidence>
<evidence type="ECO:0000256" key="2">
    <source>
        <dbReference type="ARBA" id="ARBA00022490"/>
    </source>
</evidence>
<dbReference type="GO" id="GO:0003723">
    <property type="term" value="F:RNA binding"/>
    <property type="evidence" value="ECO:0007669"/>
    <property type="project" value="InterPro"/>
</dbReference>
<feature type="domain" description="MIF4G" evidence="6">
    <location>
        <begin position="70"/>
        <end position="286"/>
    </location>
</feature>
<dbReference type="SMART" id="SM00543">
    <property type="entry name" value="MIF4G"/>
    <property type="match status" value="3"/>
</dbReference>
<dbReference type="InterPro" id="IPR039762">
    <property type="entry name" value="Nmd2/UPF2"/>
</dbReference>